<dbReference type="KEGG" id="cpoi:OE229_04835"/>
<proteinExistence type="predicted"/>
<evidence type="ECO:0000256" key="2">
    <source>
        <dbReference type="SAM" id="Phobius"/>
    </source>
</evidence>
<evidence type="ECO:0000313" key="4">
    <source>
        <dbReference type="Proteomes" id="UP001062223"/>
    </source>
</evidence>
<sequence>MSSERHGDQRPGDQLRGGQLRERRPVAHRFHRRYVAVVVVLAVVAALAAVVGSQQGPRLRDVSYDATGLVTRPAQRVILTANQALQKVAAADVRVSPAAAHTVTSSGNTIAVEFAGPLAYDREYTVTVAGVRAPGQHATSDLTAAIRTGSTDVLALVPGQAGAKDRIVRRSLDAGGATTVYEGTAISEYARLGRSLVVVSGTDASSSVDIVALSGGVQDADAPVEHLTLPTAEGRVTALHVADDGASFGFEYADTSTGQSRNTGLYVVDMTGTHMPTAIAANGKPKTGAVPMTVGQWAYVPRTESALVRTGSDDLVLVDMSGRVDPVRLGSATYLHGFVGTGTTAVVETGTGIERLDLTDGSKSALQAPAASTDAAVLGRIAQLSDDTYLRVLGDVRSDGTIAARIVRVDGGRASRLPVTIPDDASVTAVCPSPNSQFVAVATKSATGELVSIVDAASGALEASIDAGSVDWCGALPSGDEVG</sequence>
<dbReference type="SUPFAM" id="SSF82171">
    <property type="entry name" value="DPP6 N-terminal domain-like"/>
    <property type="match status" value="1"/>
</dbReference>
<dbReference type="AlphaFoldDB" id="A0A9Q9P8R9"/>
<name>A0A9Q9P8R9_9MICO</name>
<gene>
    <name evidence="3" type="ORF">OE229_04835</name>
</gene>
<keyword evidence="2" id="KW-0472">Membrane</keyword>
<organism evidence="3 4">
    <name type="scientific">Curtobacterium poinsettiae</name>
    <dbReference type="NCBI Taxonomy" id="159612"/>
    <lineage>
        <taxon>Bacteria</taxon>
        <taxon>Bacillati</taxon>
        <taxon>Actinomycetota</taxon>
        <taxon>Actinomycetes</taxon>
        <taxon>Micrococcales</taxon>
        <taxon>Microbacteriaceae</taxon>
        <taxon>Curtobacterium</taxon>
    </lineage>
</organism>
<evidence type="ECO:0000313" key="3">
    <source>
        <dbReference type="EMBL" id="UYC81793.1"/>
    </source>
</evidence>
<feature type="region of interest" description="Disordered" evidence="1">
    <location>
        <begin position="1"/>
        <end position="22"/>
    </location>
</feature>
<dbReference type="RefSeq" id="WP_262139996.1">
    <property type="nucleotide sequence ID" value="NZ_CP106879.1"/>
</dbReference>
<evidence type="ECO:0000256" key="1">
    <source>
        <dbReference type="SAM" id="MobiDB-lite"/>
    </source>
</evidence>
<reference evidence="3" key="1">
    <citation type="submission" date="2022-09" db="EMBL/GenBank/DDBJ databases">
        <title>Taxonomy of Curtobacterium flaccumfaciens.</title>
        <authorList>
            <person name="Osdaghi E."/>
            <person name="Taghavi S.M."/>
            <person name="Hamidizade M."/>
            <person name="Abachi H."/>
            <person name="Fazliarab A."/>
            <person name="Baeyen S."/>
            <person name="Portier P."/>
            <person name="Van Vaerenbergh J."/>
            <person name="Jacques M.-A."/>
        </authorList>
    </citation>
    <scope>NUCLEOTIDE SEQUENCE</scope>
    <source>
        <strain evidence="3">AGQB46</strain>
    </source>
</reference>
<protein>
    <recommendedName>
        <fullName evidence="5">SbsA Ig-like domain-containing protein</fullName>
    </recommendedName>
</protein>
<keyword evidence="2" id="KW-0812">Transmembrane</keyword>
<evidence type="ECO:0008006" key="5">
    <source>
        <dbReference type="Google" id="ProtNLM"/>
    </source>
</evidence>
<feature type="transmembrane region" description="Helical" evidence="2">
    <location>
        <begin position="34"/>
        <end position="52"/>
    </location>
</feature>
<accession>A0A9Q9P8R9</accession>
<dbReference type="Proteomes" id="UP001062223">
    <property type="component" value="Chromosome"/>
</dbReference>
<dbReference type="EMBL" id="CP106879">
    <property type="protein sequence ID" value="UYC81793.1"/>
    <property type="molecule type" value="Genomic_DNA"/>
</dbReference>
<keyword evidence="2" id="KW-1133">Transmembrane helix</keyword>